<dbReference type="CDD" id="cd06222">
    <property type="entry name" value="RNase_H_like"/>
    <property type="match status" value="1"/>
</dbReference>
<evidence type="ECO:0000259" key="1">
    <source>
        <dbReference type="Pfam" id="PF13966"/>
    </source>
</evidence>
<organism evidence="2 3">
    <name type="scientific">Solanum tuberosum</name>
    <name type="common">Potato</name>
    <dbReference type="NCBI Taxonomy" id="4113"/>
    <lineage>
        <taxon>Eukaryota</taxon>
        <taxon>Viridiplantae</taxon>
        <taxon>Streptophyta</taxon>
        <taxon>Embryophyta</taxon>
        <taxon>Tracheophyta</taxon>
        <taxon>Spermatophyta</taxon>
        <taxon>Magnoliopsida</taxon>
        <taxon>eudicotyledons</taxon>
        <taxon>Gunneridae</taxon>
        <taxon>Pentapetalae</taxon>
        <taxon>asterids</taxon>
        <taxon>lamiids</taxon>
        <taxon>Solanales</taxon>
        <taxon>Solanaceae</taxon>
        <taxon>Solanoideae</taxon>
        <taxon>Solaneae</taxon>
        <taxon>Solanum</taxon>
    </lineage>
</organism>
<comment type="caution">
    <text evidence="2">The sequence shown here is derived from an EMBL/GenBank/DDBJ whole genome shotgun (WGS) entry which is preliminary data.</text>
</comment>
<dbReference type="Proteomes" id="UP000826656">
    <property type="component" value="Unassembled WGS sequence"/>
</dbReference>
<accession>A0ABQ7VAD8</accession>
<dbReference type="InterPro" id="IPR026960">
    <property type="entry name" value="RVT-Znf"/>
</dbReference>
<dbReference type="InterPro" id="IPR012337">
    <property type="entry name" value="RNaseH-like_sf"/>
</dbReference>
<proteinExistence type="predicted"/>
<keyword evidence="3" id="KW-1185">Reference proteome</keyword>
<dbReference type="PANTHER" id="PTHR47723:SF24">
    <property type="entry name" value="RNASE H TYPE-1 DOMAIN-CONTAINING PROTEIN"/>
    <property type="match status" value="1"/>
</dbReference>
<gene>
    <name evidence="2" type="ORF">KY290_017117</name>
</gene>
<feature type="domain" description="Reverse transcriptase zinc-binding" evidence="1">
    <location>
        <begin position="30"/>
        <end position="68"/>
    </location>
</feature>
<dbReference type="SUPFAM" id="SSF53098">
    <property type="entry name" value="Ribonuclease H-like"/>
    <property type="match status" value="1"/>
</dbReference>
<name>A0ABQ7VAD8_SOLTU</name>
<reference evidence="2 3" key="1">
    <citation type="journal article" date="2021" name="bioRxiv">
        <title>Chromosome-scale and haplotype-resolved genome assembly of a tetraploid potato cultivar.</title>
        <authorList>
            <person name="Sun H."/>
            <person name="Jiao W.-B."/>
            <person name="Krause K."/>
            <person name="Campoy J.A."/>
            <person name="Goel M."/>
            <person name="Folz-Donahue K."/>
            <person name="Kukat C."/>
            <person name="Huettel B."/>
            <person name="Schneeberger K."/>
        </authorList>
    </citation>
    <scope>NUCLEOTIDE SEQUENCE [LARGE SCALE GENOMIC DNA]</scope>
    <source>
        <strain evidence="2">SolTubOtavaFocal</strain>
        <tissue evidence="2">Leaves</tissue>
    </source>
</reference>
<dbReference type="InterPro" id="IPR044730">
    <property type="entry name" value="RNase_H-like_dom_plant"/>
</dbReference>
<dbReference type="Pfam" id="PF13966">
    <property type="entry name" value="zf-RVT"/>
    <property type="match status" value="1"/>
</dbReference>
<dbReference type="PANTHER" id="PTHR47723">
    <property type="entry name" value="OS05G0353850 PROTEIN"/>
    <property type="match status" value="1"/>
</dbReference>
<evidence type="ECO:0000313" key="2">
    <source>
        <dbReference type="EMBL" id="KAH0761044.1"/>
    </source>
</evidence>
<dbReference type="Gene3D" id="3.30.420.10">
    <property type="entry name" value="Ribonuclease H-like superfamily/Ribonuclease H"/>
    <property type="match status" value="1"/>
</dbReference>
<dbReference type="InterPro" id="IPR036397">
    <property type="entry name" value="RNaseH_sf"/>
</dbReference>
<sequence>MVEYITEEIRPRILENEDKPWWMGNTNGNFTVKSAFEMLRHRKKKEAWRDNMWGKHIPFKMSFLLWRISMASRCYCCDSFEEETTQHLFLTAPTAQKLWKHFASCAGIPQQGGLRQMITAWWEVTTPIKLKIIFQAIPIIKLWELWKRRNTRRHGRDIILEKLKHQCIHSINQMIKLKYPWIRVPKEWTEIVKILWEYKPKLHYYAVSWKRPHQGTIKCNTDGVSRGNPRERAYGFCLRDDQGDNIYAEARGLGHRTNMEAETIAILKALRHCKGPMANRKNTGDNKSTQAQIQHVFREANRLADKLANEACEQETAGECRGIVNTDKAEITSLQIKTRKITVRQYISRGVKRINRETHTEHHEQTCITVNKTKLHSLAMSAYRKFQLQKMMPSSQVRRVDAETEEEIIYELDCEHLEISMSASAGKKKIILVNEEEEKID</sequence>
<dbReference type="EMBL" id="JAIVGD010000013">
    <property type="protein sequence ID" value="KAH0761044.1"/>
    <property type="molecule type" value="Genomic_DNA"/>
</dbReference>
<evidence type="ECO:0000313" key="3">
    <source>
        <dbReference type="Proteomes" id="UP000826656"/>
    </source>
</evidence>
<dbReference type="InterPro" id="IPR053151">
    <property type="entry name" value="RNase_H-like"/>
</dbReference>
<protein>
    <recommendedName>
        <fullName evidence="1">Reverse transcriptase zinc-binding domain-containing protein</fullName>
    </recommendedName>
</protein>